<proteinExistence type="predicted"/>
<dbReference type="EMBL" id="JAHQIW010005525">
    <property type="protein sequence ID" value="KAJ1366306.1"/>
    <property type="molecule type" value="Genomic_DNA"/>
</dbReference>
<dbReference type="AlphaFoldDB" id="A0AAD5WDC9"/>
<protein>
    <submittedName>
        <fullName evidence="1">Uncharacterized protein</fullName>
    </submittedName>
</protein>
<dbReference type="Proteomes" id="UP001196413">
    <property type="component" value="Unassembled WGS sequence"/>
</dbReference>
<gene>
    <name evidence="1" type="ORF">KIN20_026934</name>
</gene>
<name>A0AAD5WDC9_PARTN</name>
<evidence type="ECO:0000313" key="2">
    <source>
        <dbReference type="Proteomes" id="UP001196413"/>
    </source>
</evidence>
<sequence>MVYTASTSAHAQLSSGIATTSGEAKSFVSRLVMQTLWNFLQQQPERRYHTASSSANTVTALCTMMPMNSCKIEDNKNIGPIDSKHLSISGSLTTTNIIMANWSNGDVATCSE</sequence>
<comment type="caution">
    <text evidence="1">The sequence shown here is derived from an EMBL/GenBank/DDBJ whole genome shotgun (WGS) entry which is preliminary data.</text>
</comment>
<evidence type="ECO:0000313" key="1">
    <source>
        <dbReference type="EMBL" id="KAJ1366306.1"/>
    </source>
</evidence>
<reference evidence="1" key="1">
    <citation type="submission" date="2021-06" db="EMBL/GenBank/DDBJ databases">
        <title>Parelaphostrongylus tenuis whole genome reference sequence.</title>
        <authorList>
            <person name="Garwood T.J."/>
            <person name="Larsen P.A."/>
            <person name="Fountain-Jones N.M."/>
            <person name="Garbe J.R."/>
            <person name="Macchietto M.G."/>
            <person name="Kania S.A."/>
            <person name="Gerhold R.W."/>
            <person name="Richards J.E."/>
            <person name="Wolf T.M."/>
        </authorList>
    </citation>
    <scope>NUCLEOTIDE SEQUENCE</scope>
    <source>
        <strain evidence="1">MNPRO001-30</strain>
        <tissue evidence="1">Meninges</tissue>
    </source>
</reference>
<accession>A0AAD5WDC9</accession>
<organism evidence="1 2">
    <name type="scientific">Parelaphostrongylus tenuis</name>
    <name type="common">Meningeal worm</name>
    <dbReference type="NCBI Taxonomy" id="148309"/>
    <lineage>
        <taxon>Eukaryota</taxon>
        <taxon>Metazoa</taxon>
        <taxon>Ecdysozoa</taxon>
        <taxon>Nematoda</taxon>
        <taxon>Chromadorea</taxon>
        <taxon>Rhabditida</taxon>
        <taxon>Rhabditina</taxon>
        <taxon>Rhabditomorpha</taxon>
        <taxon>Strongyloidea</taxon>
        <taxon>Metastrongylidae</taxon>
        <taxon>Parelaphostrongylus</taxon>
    </lineage>
</organism>
<keyword evidence="2" id="KW-1185">Reference proteome</keyword>